<accession>A0A0E9X0V5</accession>
<proteinExistence type="predicted"/>
<dbReference type="EMBL" id="GBXM01013269">
    <property type="protein sequence ID" value="JAH95308.1"/>
    <property type="molecule type" value="Transcribed_RNA"/>
</dbReference>
<evidence type="ECO:0000313" key="1">
    <source>
        <dbReference type="EMBL" id="JAH95308.1"/>
    </source>
</evidence>
<name>A0A0E9X0V5_ANGAN</name>
<reference evidence="1" key="1">
    <citation type="submission" date="2014-11" db="EMBL/GenBank/DDBJ databases">
        <authorList>
            <person name="Amaro Gonzalez C."/>
        </authorList>
    </citation>
    <scope>NUCLEOTIDE SEQUENCE</scope>
</reference>
<dbReference type="AlphaFoldDB" id="A0A0E9X0V5"/>
<reference evidence="1" key="2">
    <citation type="journal article" date="2015" name="Fish Shellfish Immunol.">
        <title>Early steps in the European eel (Anguilla anguilla)-Vibrio vulnificus interaction in the gills: Role of the RtxA13 toxin.</title>
        <authorList>
            <person name="Callol A."/>
            <person name="Pajuelo D."/>
            <person name="Ebbesson L."/>
            <person name="Teles M."/>
            <person name="MacKenzie S."/>
            <person name="Amaro C."/>
        </authorList>
    </citation>
    <scope>NUCLEOTIDE SEQUENCE</scope>
</reference>
<organism evidence="1">
    <name type="scientific">Anguilla anguilla</name>
    <name type="common">European freshwater eel</name>
    <name type="synonym">Muraena anguilla</name>
    <dbReference type="NCBI Taxonomy" id="7936"/>
    <lineage>
        <taxon>Eukaryota</taxon>
        <taxon>Metazoa</taxon>
        <taxon>Chordata</taxon>
        <taxon>Craniata</taxon>
        <taxon>Vertebrata</taxon>
        <taxon>Euteleostomi</taxon>
        <taxon>Actinopterygii</taxon>
        <taxon>Neopterygii</taxon>
        <taxon>Teleostei</taxon>
        <taxon>Anguilliformes</taxon>
        <taxon>Anguillidae</taxon>
        <taxon>Anguilla</taxon>
    </lineage>
</organism>
<protein>
    <submittedName>
        <fullName evidence="1">Uncharacterized protein</fullName>
    </submittedName>
</protein>
<sequence>MPVVLNLSPGGPPCMPVPVPTTTAISESQQAAHFSQLRGTIYPLNPHNVRNRYAWHEE</sequence>